<protein>
    <submittedName>
        <fullName evidence="2">Uncharacterized protein</fullName>
    </submittedName>
</protein>
<name>A0A919W0N5_9ACTN</name>
<gene>
    <name evidence="2" type="ORF">Ato02nite_012270</name>
</gene>
<dbReference type="EMBL" id="BOQN01000015">
    <property type="protein sequence ID" value="GIM89434.1"/>
    <property type="molecule type" value="Genomic_DNA"/>
</dbReference>
<reference evidence="2 3" key="1">
    <citation type="submission" date="2021-03" db="EMBL/GenBank/DDBJ databases">
        <title>Whole genome shotgun sequence of Actinoplanes toevensis NBRC 105298.</title>
        <authorList>
            <person name="Komaki H."/>
            <person name="Tamura T."/>
        </authorList>
    </citation>
    <scope>NUCLEOTIDE SEQUENCE [LARGE SCALE GENOMIC DNA]</scope>
    <source>
        <strain evidence="2 3">NBRC 105298</strain>
    </source>
</reference>
<evidence type="ECO:0000256" key="1">
    <source>
        <dbReference type="SAM" id="MobiDB-lite"/>
    </source>
</evidence>
<comment type="caution">
    <text evidence="2">The sequence shown here is derived from an EMBL/GenBank/DDBJ whole genome shotgun (WGS) entry which is preliminary data.</text>
</comment>
<organism evidence="2 3">
    <name type="scientific">Paractinoplanes toevensis</name>
    <dbReference type="NCBI Taxonomy" id="571911"/>
    <lineage>
        <taxon>Bacteria</taxon>
        <taxon>Bacillati</taxon>
        <taxon>Actinomycetota</taxon>
        <taxon>Actinomycetes</taxon>
        <taxon>Micromonosporales</taxon>
        <taxon>Micromonosporaceae</taxon>
        <taxon>Paractinoplanes</taxon>
    </lineage>
</organism>
<sequence>MPGVKTWHRPVTDGPNTYKTPYEQRKALPRAGCVRVSLRESRGTCWCRTVLAVWRRSGDVAVGDGVARTGK</sequence>
<evidence type="ECO:0000313" key="2">
    <source>
        <dbReference type="EMBL" id="GIM89434.1"/>
    </source>
</evidence>
<dbReference type="AlphaFoldDB" id="A0A919W0N5"/>
<accession>A0A919W0N5</accession>
<evidence type="ECO:0000313" key="3">
    <source>
        <dbReference type="Proteomes" id="UP000677082"/>
    </source>
</evidence>
<feature type="region of interest" description="Disordered" evidence="1">
    <location>
        <begin position="1"/>
        <end position="21"/>
    </location>
</feature>
<keyword evidence="3" id="KW-1185">Reference proteome</keyword>
<proteinExistence type="predicted"/>
<dbReference type="Proteomes" id="UP000677082">
    <property type="component" value="Unassembled WGS sequence"/>
</dbReference>